<comment type="caution">
    <text evidence="1">Lacks conserved residue(s) required for the propagation of feature annotation.</text>
</comment>
<proteinExistence type="predicted"/>
<comment type="caution">
    <text evidence="3">The sequence shown here is derived from an EMBL/GenBank/DDBJ whole genome shotgun (WGS) entry which is preliminary data.</text>
</comment>
<protein>
    <recommendedName>
        <fullName evidence="2">ShKT domain-containing protein</fullName>
    </recommendedName>
</protein>
<feature type="domain" description="ShKT" evidence="2">
    <location>
        <begin position="53"/>
        <end position="84"/>
    </location>
</feature>
<dbReference type="PANTHER" id="PTHR21724">
    <property type="entry name" value="SHKT DOMAIN-CONTAINING PROTEIN"/>
    <property type="match status" value="1"/>
</dbReference>
<dbReference type="Gene3D" id="1.10.10.1940">
    <property type="match status" value="1"/>
</dbReference>
<feature type="domain" description="ShKT" evidence="2">
    <location>
        <begin position="132"/>
        <end position="163"/>
    </location>
</feature>
<feature type="domain" description="ShKT" evidence="2">
    <location>
        <begin position="95"/>
        <end position="126"/>
    </location>
</feature>
<dbReference type="AlphaFoldDB" id="A0AAV2SB81"/>
<evidence type="ECO:0000313" key="4">
    <source>
        <dbReference type="Proteomes" id="UP001497623"/>
    </source>
</evidence>
<feature type="non-terminal residue" evidence="3">
    <location>
        <position position="219"/>
    </location>
</feature>
<dbReference type="Pfam" id="PF01549">
    <property type="entry name" value="ShK"/>
    <property type="match status" value="3"/>
</dbReference>
<keyword evidence="4" id="KW-1185">Reference proteome</keyword>
<dbReference type="PROSITE" id="PS51670">
    <property type="entry name" value="SHKT"/>
    <property type="match status" value="3"/>
</dbReference>
<reference evidence="3 4" key="1">
    <citation type="submission" date="2024-05" db="EMBL/GenBank/DDBJ databases">
        <authorList>
            <person name="Wallberg A."/>
        </authorList>
    </citation>
    <scope>NUCLEOTIDE SEQUENCE [LARGE SCALE GENOMIC DNA]</scope>
</reference>
<dbReference type="InterPro" id="IPR003582">
    <property type="entry name" value="ShKT_dom"/>
</dbReference>
<feature type="disulfide bond" evidence="1">
    <location>
        <begin position="68"/>
        <end position="81"/>
    </location>
</feature>
<keyword evidence="1" id="KW-1015">Disulfide bond</keyword>
<organism evidence="3 4">
    <name type="scientific">Meganyctiphanes norvegica</name>
    <name type="common">Northern krill</name>
    <name type="synonym">Thysanopoda norvegica</name>
    <dbReference type="NCBI Taxonomy" id="48144"/>
    <lineage>
        <taxon>Eukaryota</taxon>
        <taxon>Metazoa</taxon>
        <taxon>Ecdysozoa</taxon>
        <taxon>Arthropoda</taxon>
        <taxon>Crustacea</taxon>
        <taxon>Multicrustacea</taxon>
        <taxon>Malacostraca</taxon>
        <taxon>Eumalacostraca</taxon>
        <taxon>Eucarida</taxon>
        <taxon>Euphausiacea</taxon>
        <taxon>Euphausiidae</taxon>
        <taxon>Meganyctiphanes</taxon>
    </lineage>
</organism>
<evidence type="ECO:0000313" key="3">
    <source>
        <dbReference type="EMBL" id="CAL4175208.1"/>
    </source>
</evidence>
<dbReference type="PANTHER" id="PTHR21724:SF109">
    <property type="entry name" value="SHKT DOMAIN-CONTAINING PROTEIN"/>
    <property type="match status" value="1"/>
</dbReference>
<evidence type="ECO:0000259" key="2">
    <source>
        <dbReference type="PROSITE" id="PS51670"/>
    </source>
</evidence>
<evidence type="ECO:0000256" key="1">
    <source>
        <dbReference type="PROSITE-ProRule" id="PRU01005"/>
    </source>
</evidence>
<dbReference type="EMBL" id="CAXKWB010054031">
    <property type="protein sequence ID" value="CAL4175208.1"/>
    <property type="molecule type" value="Genomic_DNA"/>
</dbReference>
<sequence>MLIILILSLSHVYGLSILKPTDSMYHDLYLSYMNEIQLGRNREPRMWEGNGECKDLSPLCLQLKRSGCSAQVALSNCPKTCGICPKPKPSSGGECEDHDDGCRAMAKYCSKHKEIETKCPKTCGLCEGDTNCKDTHSLCPNMKRGCGENPKVNEMCPLTCGDCNVEEPEKQDNSDQREHYDYVCKDNHSLCSSMWRGCGRDPRIDKICPLTCKVCTIEG</sequence>
<dbReference type="SMART" id="SM00254">
    <property type="entry name" value="ShKT"/>
    <property type="match status" value="4"/>
</dbReference>
<dbReference type="Proteomes" id="UP001497623">
    <property type="component" value="Unassembled WGS sequence"/>
</dbReference>
<gene>
    <name evidence="3" type="ORF">MNOR_LOCUS34627</name>
</gene>
<name>A0AAV2SB81_MEGNR</name>
<accession>A0AAV2SB81</accession>